<dbReference type="GO" id="GO:0006310">
    <property type="term" value="P:DNA recombination"/>
    <property type="evidence" value="ECO:0007669"/>
    <property type="project" value="InterPro"/>
</dbReference>
<sequence length="133" mass="14940">MARAGLTEYRVVIPGRPVPAQRMTQRSKWSPRSQRSLAYQRLVAQVALAARLPRPLPWEYVDVLVWVFLRPTKAGKLPGSRGDWDNYGKAVCDGLQYAGVLRNDRDVTDGATKVRPALDGEERAEVILREAIL</sequence>
<protein>
    <submittedName>
        <fullName evidence="1">Uncharacterized protein</fullName>
    </submittedName>
</protein>
<dbReference type="RefSeq" id="WP_273381297.1">
    <property type="nucleotide sequence ID" value="NZ_PIUK01000273.1"/>
</dbReference>
<proteinExistence type="predicted"/>
<name>A0A953LK38_SYMTR</name>
<reference evidence="1" key="1">
    <citation type="submission" date="2017-11" db="EMBL/GenBank/DDBJ databases">
        <title>Three new genomes from thermophilic consortium.</title>
        <authorList>
            <person name="Quaggio R."/>
            <person name="Amgarten D."/>
            <person name="Setubal J.C."/>
        </authorList>
    </citation>
    <scope>NUCLEOTIDE SEQUENCE</scope>
    <source>
        <strain evidence="1">ZCTH01-B2</strain>
    </source>
</reference>
<evidence type="ECO:0000313" key="2">
    <source>
        <dbReference type="Proteomes" id="UP000732377"/>
    </source>
</evidence>
<dbReference type="EMBL" id="PIUK01000273">
    <property type="protein sequence ID" value="MBY6277894.1"/>
    <property type="molecule type" value="Genomic_DNA"/>
</dbReference>
<dbReference type="GO" id="GO:0000287">
    <property type="term" value="F:magnesium ion binding"/>
    <property type="evidence" value="ECO:0007669"/>
    <property type="project" value="InterPro"/>
</dbReference>
<dbReference type="Gene3D" id="3.30.1330.70">
    <property type="entry name" value="Holliday junction resolvase RusA"/>
    <property type="match status" value="1"/>
</dbReference>
<organism evidence="1 2">
    <name type="scientific">Symbiobacterium thermophilum</name>
    <dbReference type="NCBI Taxonomy" id="2734"/>
    <lineage>
        <taxon>Bacteria</taxon>
        <taxon>Bacillati</taxon>
        <taxon>Bacillota</taxon>
        <taxon>Clostridia</taxon>
        <taxon>Eubacteriales</taxon>
        <taxon>Symbiobacteriaceae</taxon>
        <taxon>Symbiobacterium</taxon>
    </lineage>
</organism>
<dbReference type="GO" id="GO:0006281">
    <property type="term" value="P:DNA repair"/>
    <property type="evidence" value="ECO:0007669"/>
    <property type="project" value="InterPro"/>
</dbReference>
<accession>A0A953LK38</accession>
<dbReference type="Pfam" id="PF05866">
    <property type="entry name" value="RusA"/>
    <property type="match status" value="1"/>
</dbReference>
<dbReference type="InterPro" id="IPR008822">
    <property type="entry name" value="Endonuclease_RusA-like"/>
</dbReference>
<gene>
    <name evidence="1" type="ORF">CWE10_17205</name>
</gene>
<dbReference type="AlphaFoldDB" id="A0A953LK38"/>
<dbReference type="SUPFAM" id="SSF103084">
    <property type="entry name" value="Holliday junction resolvase RusA"/>
    <property type="match status" value="1"/>
</dbReference>
<comment type="caution">
    <text evidence="1">The sequence shown here is derived from an EMBL/GenBank/DDBJ whole genome shotgun (WGS) entry which is preliminary data.</text>
</comment>
<dbReference type="InterPro" id="IPR036614">
    <property type="entry name" value="RusA-like_sf"/>
</dbReference>
<evidence type="ECO:0000313" key="1">
    <source>
        <dbReference type="EMBL" id="MBY6277894.1"/>
    </source>
</evidence>
<dbReference type="Proteomes" id="UP000732377">
    <property type="component" value="Unassembled WGS sequence"/>
</dbReference>